<keyword evidence="7" id="KW-1185">Reference proteome</keyword>
<keyword evidence="3" id="KW-0963">Cytoplasm</keyword>
<dbReference type="SUPFAM" id="SSF51064">
    <property type="entry name" value="Head domain of nucleotide exchange factor GrpE"/>
    <property type="match status" value="1"/>
</dbReference>
<dbReference type="EMBL" id="JAYKBW010000001">
    <property type="protein sequence ID" value="MEB3073894.1"/>
    <property type="molecule type" value="Genomic_DNA"/>
</dbReference>
<dbReference type="SUPFAM" id="SSF58014">
    <property type="entry name" value="Coiled-coil domain of nucleotide exchange factor GrpE"/>
    <property type="match status" value="1"/>
</dbReference>
<comment type="similarity">
    <text evidence="1 3 4">Belongs to the GrpE family.</text>
</comment>
<dbReference type="InterPro" id="IPR013805">
    <property type="entry name" value="GrpE_CC"/>
</dbReference>
<dbReference type="Pfam" id="PF01025">
    <property type="entry name" value="GrpE"/>
    <property type="match status" value="1"/>
</dbReference>
<dbReference type="PANTHER" id="PTHR21237">
    <property type="entry name" value="GRPE PROTEIN"/>
    <property type="match status" value="1"/>
</dbReference>
<dbReference type="CDD" id="cd00446">
    <property type="entry name" value="GrpE"/>
    <property type="match status" value="1"/>
</dbReference>
<feature type="compositionally biased region" description="Basic and acidic residues" evidence="5">
    <location>
        <begin position="73"/>
        <end position="92"/>
    </location>
</feature>
<dbReference type="InterPro" id="IPR000740">
    <property type="entry name" value="GrpE"/>
</dbReference>
<evidence type="ECO:0000256" key="2">
    <source>
        <dbReference type="ARBA" id="ARBA00023186"/>
    </source>
</evidence>
<proteinExistence type="inferred from homology"/>
<name>A0ABU5Z4K9_9FLAO</name>
<evidence type="ECO:0000256" key="5">
    <source>
        <dbReference type="SAM" id="MobiDB-lite"/>
    </source>
</evidence>
<comment type="function">
    <text evidence="3">Participates actively in the response to hyperosmotic and heat shock by preventing the aggregation of stress-denatured proteins, in association with DnaK and GrpE. It is the nucleotide exchange factor for DnaK and may function as a thermosensor. Unfolded proteins bind initially to DnaJ; upon interaction with the DnaJ-bound protein, DnaK hydrolyzes its bound ATP, resulting in the formation of a stable complex. GrpE releases ADP from DnaK; ATP binding to DnaK triggers the release of the substrate protein, thus completing the reaction cycle. Several rounds of ATP-dependent interactions between DnaJ, DnaK and GrpE are required for fully efficient folding.</text>
</comment>
<sequence>MNTGHTHNEDDFYADDIHDADFQDAEIIDEEILDDAPAQEASYAQKEPQATEAQASYTQEETEKQNNNAQAEFAERQTDAEAKRQAEAERQASDAAQADEAISILEAELHKEKDKFMRLFAEFENYKRRTAKERQDLLKSAGQDVIQSLLPVLDDFDRALVEISKSEDENLLRGVELIHSKLLSTLRSKGLEEIPVAASDAFDSDIHEALTQTTAPTPELKGKIIDVVEKGYKLGEKIIRYPKVVVGQ</sequence>
<evidence type="ECO:0000256" key="4">
    <source>
        <dbReference type="RuleBase" id="RU004478"/>
    </source>
</evidence>
<feature type="compositionally biased region" description="Polar residues" evidence="5">
    <location>
        <begin position="51"/>
        <end position="70"/>
    </location>
</feature>
<dbReference type="PANTHER" id="PTHR21237:SF23">
    <property type="entry name" value="GRPE PROTEIN HOMOLOG, MITOCHONDRIAL"/>
    <property type="match status" value="1"/>
</dbReference>
<dbReference type="RefSeq" id="WP_323982405.1">
    <property type="nucleotide sequence ID" value="NZ_JAYKBW010000001.1"/>
</dbReference>
<comment type="caution">
    <text evidence="6">The sequence shown here is derived from an EMBL/GenBank/DDBJ whole genome shotgun (WGS) entry which is preliminary data.</text>
</comment>
<comment type="subcellular location">
    <subcellularLocation>
        <location evidence="3">Cytoplasm</location>
    </subcellularLocation>
</comment>
<evidence type="ECO:0000313" key="6">
    <source>
        <dbReference type="EMBL" id="MEB3073894.1"/>
    </source>
</evidence>
<dbReference type="InterPro" id="IPR009012">
    <property type="entry name" value="GrpE_head"/>
</dbReference>
<evidence type="ECO:0000256" key="3">
    <source>
        <dbReference type="HAMAP-Rule" id="MF_01151"/>
    </source>
</evidence>
<gene>
    <name evidence="3 6" type="primary">grpE</name>
    <name evidence="6" type="ORF">VJJ08_01085</name>
</gene>
<keyword evidence="2 3" id="KW-0143">Chaperone</keyword>
<protein>
    <recommendedName>
        <fullName evidence="3">Protein GrpE</fullName>
    </recommendedName>
    <alternativeName>
        <fullName evidence="3">HSP-70 cofactor</fullName>
    </alternativeName>
</protein>
<feature type="region of interest" description="Disordered" evidence="5">
    <location>
        <begin position="35"/>
        <end position="97"/>
    </location>
</feature>
<evidence type="ECO:0000256" key="1">
    <source>
        <dbReference type="ARBA" id="ARBA00009054"/>
    </source>
</evidence>
<reference evidence="6 7" key="1">
    <citation type="submission" date="2023-12" db="EMBL/GenBank/DDBJ databases">
        <title>Genomic sequences of Capnocytophaga and Parvimonas strains.</title>
        <authorList>
            <person name="Watt R.M."/>
            <person name="Wang M."/>
            <person name="Yang T."/>
            <person name="Tong W.M."/>
        </authorList>
    </citation>
    <scope>NUCLEOTIDE SEQUENCE [LARGE SCALE GENOMIC DNA]</scope>
    <source>
        <strain evidence="6 7">CCUG 13096</strain>
    </source>
</reference>
<dbReference type="Gene3D" id="2.30.22.10">
    <property type="entry name" value="Head domain of nucleotide exchange factor GrpE"/>
    <property type="match status" value="1"/>
</dbReference>
<dbReference type="Gene3D" id="3.90.20.20">
    <property type="match status" value="1"/>
</dbReference>
<dbReference type="HAMAP" id="MF_01151">
    <property type="entry name" value="GrpE"/>
    <property type="match status" value="1"/>
</dbReference>
<dbReference type="PRINTS" id="PR00773">
    <property type="entry name" value="GRPEPROTEIN"/>
</dbReference>
<accession>A0ABU5Z4K9</accession>
<evidence type="ECO:0000313" key="7">
    <source>
        <dbReference type="Proteomes" id="UP001311730"/>
    </source>
</evidence>
<dbReference type="Proteomes" id="UP001311730">
    <property type="component" value="Unassembled WGS sequence"/>
</dbReference>
<comment type="subunit">
    <text evidence="3">Homodimer.</text>
</comment>
<organism evidence="6 7">
    <name type="scientific">Capnocytophaga gingivalis</name>
    <dbReference type="NCBI Taxonomy" id="1017"/>
    <lineage>
        <taxon>Bacteria</taxon>
        <taxon>Pseudomonadati</taxon>
        <taxon>Bacteroidota</taxon>
        <taxon>Flavobacteriia</taxon>
        <taxon>Flavobacteriales</taxon>
        <taxon>Flavobacteriaceae</taxon>
        <taxon>Capnocytophaga</taxon>
    </lineage>
</organism>
<keyword evidence="3" id="KW-0346">Stress response</keyword>